<accession>A0A934TK21</accession>
<keyword evidence="4" id="KW-1185">Reference proteome</keyword>
<name>A0A934TK21_9RHOB</name>
<reference evidence="3" key="2">
    <citation type="journal article" date="2020" name="Microorganisms">
        <title>Osmotic Adaptation and Compatible Solute Biosynthesis of Phototrophic Bacteria as Revealed from Genome Analyses.</title>
        <authorList>
            <person name="Imhoff J.F."/>
            <person name="Rahn T."/>
            <person name="Kunzel S."/>
            <person name="Keller A."/>
            <person name="Neulinger S.C."/>
        </authorList>
    </citation>
    <scope>NUCLEOTIDE SEQUENCE</scope>
    <source>
        <strain evidence="3">LMG 28126</strain>
    </source>
</reference>
<comment type="caution">
    <text evidence="3">The sequence shown here is derived from an EMBL/GenBank/DDBJ whole genome shotgun (WGS) entry which is preliminary data.</text>
</comment>
<feature type="domain" description="Exonuclease VII large subunit C-terminal" evidence="2">
    <location>
        <begin position="3"/>
        <end position="86"/>
    </location>
</feature>
<feature type="region of interest" description="Disordered" evidence="1">
    <location>
        <begin position="85"/>
        <end position="124"/>
    </location>
</feature>
<evidence type="ECO:0000256" key="1">
    <source>
        <dbReference type="SAM" id="MobiDB-lite"/>
    </source>
</evidence>
<organism evidence="3 4">
    <name type="scientific">Rhodobaculum claviforme</name>
    <dbReference type="NCBI Taxonomy" id="1549854"/>
    <lineage>
        <taxon>Bacteria</taxon>
        <taxon>Pseudomonadati</taxon>
        <taxon>Pseudomonadota</taxon>
        <taxon>Alphaproteobacteria</taxon>
        <taxon>Rhodobacterales</taxon>
        <taxon>Paracoccaceae</taxon>
        <taxon>Rhodobaculum</taxon>
    </lineage>
</organism>
<dbReference type="Proteomes" id="UP000706333">
    <property type="component" value="Unassembled WGS sequence"/>
</dbReference>
<gene>
    <name evidence="3" type="ORF">CCR87_04690</name>
</gene>
<evidence type="ECO:0000259" key="2">
    <source>
        <dbReference type="Pfam" id="PF02601"/>
    </source>
</evidence>
<dbReference type="EMBL" id="NHSD01000148">
    <property type="protein sequence ID" value="MBK5926652.1"/>
    <property type="molecule type" value="Genomic_DNA"/>
</dbReference>
<sequence length="124" mass="12829">MRRLAEERRRAGLAAAQMAAAQTARLGRLSDRLAALDRLRQSLGHGATLRRGFALVRADGRVVTAAEAAGAATALELEFHDGRVAVRPGAPRPRPAARPATRPGARGGDGGGDNDGGGDQGQLF</sequence>
<dbReference type="InterPro" id="IPR020579">
    <property type="entry name" value="Exonuc_VII_lsu_C"/>
</dbReference>
<protein>
    <recommendedName>
        <fullName evidence="2">Exonuclease VII large subunit C-terminal domain-containing protein</fullName>
    </recommendedName>
</protein>
<proteinExistence type="predicted"/>
<reference evidence="3" key="1">
    <citation type="submission" date="2017-05" db="EMBL/GenBank/DDBJ databases">
        <authorList>
            <person name="Imhoff J.F."/>
            <person name="Rahn T."/>
            <person name="Kuenzel S."/>
            <person name="Neulinger S.C."/>
        </authorList>
    </citation>
    <scope>NUCLEOTIDE SEQUENCE</scope>
    <source>
        <strain evidence="3">LMG 28126</strain>
    </source>
</reference>
<dbReference type="Pfam" id="PF02601">
    <property type="entry name" value="Exonuc_VII_L"/>
    <property type="match status" value="1"/>
</dbReference>
<evidence type="ECO:0000313" key="3">
    <source>
        <dbReference type="EMBL" id="MBK5926652.1"/>
    </source>
</evidence>
<dbReference type="GO" id="GO:0008855">
    <property type="term" value="F:exodeoxyribonuclease VII activity"/>
    <property type="evidence" value="ECO:0007669"/>
    <property type="project" value="InterPro"/>
</dbReference>
<dbReference type="AlphaFoldDB" id="A0A934TK21"/>
<evidence type="ECO:0000313" key="4">
    <source>
        <dbReference type="Proteomes" id="UP000706333"/>
    </source>
</evidence>
<feature type="compositionally biased region" description="Gly residues" evidence="1">
    <location>
        <begin position="105"/>
        <end position="124"/>
    </location>
</feature>